<sequence length="699" mass="80506">MGCNKVCVALVGALVVITLIIIPTAIYVNRDESALKRTYSFYDFYNDTIRYKTYSLHWMSDNEYLHKTSEGHIYVHNAETKESSMYLSNSTFAQVDATDYILSADRKFVIFESNYSKLWRHSFTAYVWEYNIYLKKNATAEAVQVTHNGKVNEIHNGVPDWVYEEEVFASNEAIWWSPQGKYLAYLQINDTGVHNIEYSLYGNDQYPTTVFIPYPKAGCVIPRARLFVIDVENPSKQSEVVVPKSVGSGDHYLRTVTWVTDERLAVQWLPRRQDSVLLQIYDYDGTNWKETSYFPAAPYFAANNMSFYKVMSNDKGYKHLHYVDAVSIIVLLLFCIFIFIIQIPAEYYVSNEHMGRPGQRNLYKISISKSGHLAPECLTCSLYQDRCQYNSAYFSLNASFFRMDCYGPGLPLFTLMDNRGPAKVVQNLYDNKKLEKILTTELLMPTIKRATMKIAGFDLWYQMMFPPNFDSSKKYPLLIQVYGGPASQNTDYVFRLEWATYLCSTEKVIIASFDGRGSGYQGDEIMHAIYGRLGTYEVEDQISAMRKLIEMGFIDKNRIGMWGWSYGGYVTSMVLGSGCGLLKCGIAVAPVAKWEYYDAVYTERYMHRPEENMESYKNSTVTGRAKNFKSVQYMLVHGTADDNVHFQQAAQISKALVENQVDFEAMWYTDKDHGLSGKARYHLYTHLNHFLQNCFAEKK</sequence>
<dbReference type="InterPro" id="IPR029058">
    <property type="entry name" value="AB_hydrolase_fold"/>
</dbReference>
<feature type="transmembrane region" description="Helical" evidence="6">
    <location>
        <begin position="320"/>
        <end position="341"/>
    </location>
</feature>
<keyword evidence="6" id="KW-0472">Membrane</keyword>
<name>A0A671Q6Z0_9TELE</name>
<keyword evidence="4" id="KW-0378">Hydrolase</keyword>
<evidence type="ECO:0000313" key="9">
    <source>
        <dbReference type="Ensembl" id="ENSSANP00000067399.1"/>
    </source>
</evidence>
<dbReference type="PANTHER" id="PTHR11731">
    <property type="entry name" value="PROTEASE FAMILY S9B,C DIPEPTIDYL-PEPTIDASE IV-RELATED"/>
    <property type="match status" value="1"/>
</dbReference>
<dbReference type="PANTHER" id="PTHR11731:SF204">
    <property type="entry name" value="DIPEPTIDYL PEPTIDASE 4"/>
    <property type="match status" value="1"/>
</dbReference>
<protein>
    <submittedName>
        <fullName evidence="9">Dipeptidyl peptidase 4-like</fullName>
    </submittedName>
</protein>
<reference evidence="9" key="2">
    <citation type="submission" date="2025-09" db="UniProtKB">
        <authorList>
            <consortium name="Ensembl"/>
        </authorList>
    </citation>
    <scope>IDENTIFICATION</scope>
</reference>
<dbReference type="InterPro" id="IPR001375">
    <property type="entry name" value="Peptidase_S9_cat"/>
</dbReference>
<dbReference type="SUPFAM" id="SSF82171">
    <property type="entry name" value="DPP6 N-terminal domain-like"/>
    <property type="match status" value="1"/>
</dbReference>
<dbReference type="Gene3D" id="3.40.50.1820">
    <property type="entry name" value="alpha/beta hydrolase"/>
    <property type="match status" value="1"/>
</dbReference>
<feature type="transmembrane region" description="Helical" evidence="6">
    <location>
        <begin position="6"/>
        <end position="28"/>
    </location>
</feature>
<feature type="domain" description="Dipeptidylpeptidase IV N-terminal" evidence="8">
    <location>
        <begin position="125"/>
        <end position="325"/>
    </location>
</feature>
<evidence type="ECO:0000313" key="10">
    <source>
        <dbReference type="Proteomes" id="UP000472260"/>
    </source>
</evidence>
<keyword evidence="10" id="KW-1185">Reference proteome</keyword>
<keyword evidence="6" id="KW-1133">Transmembrane helix</keyword>
<dbReference type="SUPFAM" id="SSF53474">
    <property type="entry name" value="alpha/beta-Hydrolases"/>
    <property type="match status" value="1"/>
</dbReference>
<evidence type="ECO:0000256" key="5">
    <source>
        <dbReference type="ARBA" id="ARBA00023180"/>
    </source>
</evidence>
<comment type="subcellular location">
    <subcellularLocation>
        <location evidence="1">Cell projection</location>
        <location evidence="1">Invadopodium membrane</location>
        <topology evidence="1">Single-pass type II membrane protein</topology>
    </subcellularLocation>
    <subcellularLocation>
        <location evidence="2">Cell projection</location>
        <location evidence="2">Lamellipodium membrane</location>
        <topology evidence="2">Single-pass type II membrane protein</topology>
    </subcellularLocation>
</comment>
<dbReference type="Pfam" id="PF00326">
    <property type="entry name" value="Peptidase_S9"/>
    <property type="match status" value="1"/>
</dbReference>
<keyword evidence="3" id="KW-0645">Protease</keyword>
<reference evidence="9" key="1">
    <citation type="submission" date="2025-08" db="UniProtKB">
        <authorList>
            <consortium name="Ensembl"/>
        </authorList>
    </citation>
    <scope>IDENTIFICATION</scope>
</reference>
<feature type="domain" description="Dipeptidylpeptidase IV N-terminal" evidence="8">
    <location>
        <begin position="347"/>
        <end position="411"/>
    </location>
</feature>
<dbReference type="GO" id="GO:0031258">
    <property type="term" value="C:lamellipodium membrane"/>
    <property type="evidence" value="ECO:0007669"/>
    <property type="project" value="UniProtKB-SubCell"/>
</dbReference>
<gene>
    <name evidence="9" type="primary">LOC107677917</name>
</gene>
<dbReference type="Proteomes" id="UP000472260">
    <property type="component" value="Unassembled WGS sequence"/>
</dbReference>
<evidence type="ECO:0000256" key="6">
    <source>
        <dbReference type="SAM" id="Phobius"/>
    </source>
</evidence>
<dbReference type="Ensembl" id="ENSSANT00000071633.1">
    <property type="protein sequence ID" value="ENSSANP00000067399.1"/>
    <property type="gene ID" value="ENSSANG00000032926.1"/>
</dbReference>
<evidence type="ECO:0000256" key="4">
    <source>
        <dbReference type="ARBA" id="ARBA00022801"/>
    </source>
</evidence>
<evidence type="ECO:0000256" key="3">
    <source>
        <dbReference type="ARBA" id="ARBA00022670"/>
    </source>
</evidence>
<keyword evidence="6" id="KW-0812">Transmembrane</keyword>
<dbReference type="AlphaFoldDB" id="A0A671Q6Z0"/>
<accession>A0A671Q6Z0</accession>
<dbReference type="FunFam" id="3.40.50.1820:FF:000003">
    <property type="entry name" value="Dipeptidyl peptidase 4"/>
    <property type="match status" value="1"/>
</dbReference>
<feature type="domain" description="Peptidase S9 prolyl oligopeptidase catalytic" evidence="7">
    <location>
        <begin position="496"/>
        <end position="696"/>
    </location>
</feature>
<evidence type="ECO:0000259" key="7">
    <source>
        <dbReference type="Pfam" id="PF00326"/>
    </source>
</evidence>
<dbReference type="Pfam" id="PF00930">
    <property type="entry name" value="DPPIV_N"/>
    <property type="match status" value="2"/>
</dbReference>
<evidence type="ECO:0000259" key="8">
    <source>
        <dbReference type="Pfam" id="PF00930"/>
    </source>
</evidence>
<dbReference type="GO" id="GO:0008239">
    <property type="term" value="F:dipeptidyl-peptidase activity"/>
    <property type="evidence" value="ECO:0007669"/>
    <property type="project" value="TreeGrafter"/>
</dbReference>
<dbReference type="Gene3D" id="2.140.10.30">
    <property type="entry name" value="Dipeptidylpeptidase IV, N-terminal domain"/>
    <property type="match status" value="1"/>
</dbReference>
<keyword evidence="5" id="KW-0325">Glycoprotein</keyword>
<dbReference type="GO" id="GO:0004252">
    <property type="term" value="F:serine-type endopeptidase activity"/>
    <property type="evidence" value="ECO:0007669"/>
    <property type="project" value="InterPro"/>
</dbReference>
<evidence type="ECO:0000256" key="2">
    <source>
        <dbReference type="ARBA" id="ARBA00004485"/>
    </source>
</evidence>
<dbReference type="InterPro" id="IPR050278">
    <property type="entry name" value="Serine_Prot_S9B/DPPIV"/>
</dbReference>
<evidence type="ECO:0000256" key="1">
    <source>
        <dbReference type="ARBA" id="ARBA00004341"/>
    </source>
</evidence>
<dbReference type="PROSITE" id="PS00708">
    <property type="entry name" value="PRO_ENDOPEP_SER"/>
    <property type="match status" value="1"/>
</dbReference>
<organism evidence="9 10">
    <name type="scientific">Sinocyclocheilus anshuiensis</name>
    <dbReference type="NCBI Taxonomy" id="1608454"/>
    <lineage>
        <taxon>Eukaryota</taxon>
        <taxon>Metazoa</taxon>
        <taxon>Chordata</taxon>
        <taxon>Craniata</taxon>
        <taxon>Vertebrata</taxon>
        <taxon>Euteleostomi</taxon>
        <taxon>Actinopterygii</taxon>
        <taxon>Neopterygii</taxon>
        <taxon>Teleostei</taxon>
        <taxon>Ostariophysi</taxon>
        <taxon>Cypriniformes</taxon>
        <taxon>Cyprinidae</taxon>
        <taxon>Cyprininae</taxon>
        <taxon>Sinocyclocheilus</taxon>
    </lineage>
</organism>
<dbReference type="InterPro" id="IPR002471">
    <property type="entry name" value="Pept_S9_AS"/>
</dbReference>
<dbReference type="InterPro" id="IPR002469">
    <property type="entry name" value="Peptidase_S9B_N"/>
</dbReference>
<dbReference type="GO" id="GO:0006508">
    <property type="term" value="P:proteolysis"/>
    <property type="evidence" value="ECO:0007669"/>
    <property type="project" value="UniProtKB-KW"/>
</dbReference>
<proteinExistence type="predicted"/>